<name>A0A819XHW1_9BILA</name>
<protein>
    <submittedName>
        <fullName evidence="2">Uncharacterized protein</fullName>
    </submittedName>
</protein>
<dbReference type="Proteomes" id="UP000663866">
    <property type="component" value="Unassembled WGS sequence"/>
</dbReference>
<gene>
    <name evidence="2" type="ORF">OVN521_LOCUS22857</name>
</gene>
<proteinExistence type="predicted"/>
<evidence type="ECO:0000313" key="3">
    <source>
        <dbReference type="Proteomes" id="UP000663866"/>
    </source>
</evidence>
<evidence type="ECO:0000256" key="1">
    <source>
        <dbReference type="SAM" id="MobiDB-lite"/>
    </source>
</evidence>
<reference evidence="2" key="1">
    <citation type="submission" date="2021-02" db="EMBL/GenBank/DDBJ databases">
        <authorList>
            <person name="Nowell W R."/>
        </authorList>
    </citation>
    <scope>NUCLEOTIDE SEQUENCE</scope>
</reference>
<evidence type="ECO:0000313" key="2">
    <source>
        <dbReference type="EMBL" id="CAF4137157.1"/>
    </source>
</evidence>
<comment type="caution">
    <text evidence="2">The sequence shown here is derived from an EMBL/GenBank/DDBJ whole genome shotgun (WGS) entry which is preliminary data.</text>
</comment>
<dbReference type="EMBL" id="CAJOBG010005043">
    <property type="protein sequence ID" value="CAF4137157.1"/>
    <property type="molecule type" value="Genomic_DNA"/>
</dbReference>
<organism evidence="2 3">
    <name type="scientific">Rotaria magnacalcarata</name>
    <dbReference type="NCBI Taxonomy" id="392030"/>
    <lineage>
        <taxon>Eukaryota</taxon>
        <taxon>Metazoa</taxon>
        <taxon>Spiralia</taxon>
        <taxon>Gnathifera</taxon>
        <taxon>Rotifera</taxon>
        <taxon>Eurotatoria</taxon>
        <taxon>Bdelloidea</taxon>
        <taxon>Philodinida</taxon>
        <taxon>Philodinidae</taxon>
        <taxon>Rotaria</taxon>
    </lineage>
</organism>
<keyword evidence="3" id="KW-1185">Reference proteome</keyword>
<feature type="compositionally biased region" description="Polar residues" evidence="1">
    <location>
        <begin position="57"/>
        <end position="81"/>
    </location>
</feature>
<feature type="region of interest" description="Disordered" evidence="1">
    <location>
        <begin position="57"/>
        <end position="101"/>
    </location>
</feature>
<dbReference type="AlphaFoldDB" id="A0A819XHW1"/>
<feature type="compositionally biased region" description="Basic and acidic residues" evidence="1">
    <location>
        <begin position="83"/>
        <end position="93"/>
    </location>
</feature>
<accession>A0A819XHW1</accession>
<sequence>MEVMSSADTEKQKLDQELKIAVEKLCANPADDNVIKEINNIHIKFTNLSKNFLNSETASTNFEPSNDAQLSSTNVEASTNDDSSEHGSRRLNDDNQNNSYFQMDYDTTDQVIQKQRQAFMTLSRILTAARKDSKIFAR</sequence>